<evidence type="ECO:0000313" key="3">
    <source>
        <dbReference type="Proteomes" id="UP000093795"/>
    </source>
</evidence>
<dbReference type="RefSeq" id="WP_065120653.1">
    <property type="nucleotide sequence ID" value="NZ_LZKQ01000117.1"/>
</dbReference>
<dbReference type="Pfam" id="PF00581">
    <property type="entry name" value="Rhodanese"/>
    <property type="match status" value="1"/>
</dbReference>
<comment type="caution">
    <text evidence="2">The sequence shown here is derived from an EMBL/GenBank/DDBJ whole genome shotgun (WGS) entry which is preliminary data.</text>
</comment>
<name>A0A1A3CER8_MYCAS</name>
<dbReference type="PANTHER" id="PTHR44086:SF10">
    <property type="entry name" value="THIOSULFATE SULFURTRANSFERASE_RHODANESE-LIKE DOMAIN-CONTAINING PROTEIN 3"/>
    <property type="match status" value="1"/>
</dbReference>
<gene>
    <name evidence="2" type="ORF">A9X01_17995</name>
</gene>
<dbReference type="GO" id="GO:0004792">
    <property type="term" value="F:thiosulfate-cyanide sulfurtransferase activity"/>
    <property type="evidence" value="ECO:0007669"/>
    <property type="project" value="TreeGrafter"/>
</dbReference>
<dbReference type="Pfam" id="PF11127">
    <property type="entry name" value="YgaP-like_TM"/>
    <property type="match status" value="1"/>
</dbReference>
<dbReference type="SMART" id="SM00450">
    <property type="entry name" value="RHOD"/>
    <property type="match status" value="1"/>
</dbReference>
<dbReference type="AlphaFoldDB" id="A0A1A3CER8"/>
<dbReference type="Gene3D" id="6.10.140.1340">
    <property type="match status" value="1"/>
</dbReference>
<sequence>MNASAAATISPAELNKLLDSSSPPRVLDVRTPAEYETAHIAGSHNVPLDVLRARRSEIAEQLKQEDVVLVCKSGQRAAKAGELLRGAGVPSGRVLENGITGWQGEGRAVNRGRQRWELERQVRLVAGSIVLSSVIGSVALPKLKWLAAAIGGGLTFAAVTDTCAMASALSKLPYNRGADADADTVVANLGGGASVA</sequence>
<dbReference type="OrthoDB" id="9800872at2"/>
<protein>
    <submittedName>
        <fullName evidence="2">Sulfurtransferase</fullName>
    </submittedName>
</protein>
<dbReference type="PANTHER" id="PTHR44086">
    <property type="entry name" value="THIOSULFATE SULFURTRANSFERASE RDL2, MITOCHONDRIAL-RELATED"/>
    <property type="match status" value="1"/>
</dbReference>
<organism evidence="2 3">
    <name type="scientific">Mycobacterium asiaticum</name>
    <dbReference type="NCBI Taxonomy" id="1790"/>
    <lineage>
        <taxon>Bacteria</taxon>
        <taxon>Bacillati</taxon>
        <taxon>Actinomycetota</taxon>
        <taxon>Actinomycetes</taxon>
        <taxon>Mycobacteriales</taxon>
        <taxon>Mycobacteriaceae</taxon>
        <taxon>Mycobacterium</taxon>
    </lineage>
</organism>
<keyword evidence="2" id="KW-0808">Transferase</keyword>
<evidence type="ECO:0000259" key="1">
    <source>
        <dbReference type="PROSITE" id="PS50206"/>
    </source>
</evidence>
<dbReference type="Gene3D" id="3.40.250.10">
    <property type="entry name" value="Rhodanese-like domain"/>
    <property type="match status" value="1"/>
</dbReference>
<dbReference type="Proteomes" id="UP000093795">
    <property type="component" value="Unassembled WGS sequence"/>
</dbReference>
<dbReference type="eggNOG" id="COG0607">
    <property type="taxonomic scope" value="Bacteria"/>
</dbReference>
<feature type="domain" description="Rhodanese" evidence="1">
    <location>
        <begin position="20"/>
        <end position="111"/>
    </location>
</feature>
<accession>A0A1A3CER8</accession>
<dbReference type="EMBL" id="LZKQ01000117">
    <property type="protein sequence ID" value="OBI85450.1"/>
    <property type="molecule type" value="Genomic_DNA"/>
</dbReference>
<dbReference type="SUPFAM" id="SSF52821">
    <property type="entry name" value="Rhodanese/Cell cycle control phosphatase"/>
    <property type="match status" value="1"/>
</dbReference>
<dbReference type="CDD" id="cd00158">
    <property type="entry name" value="RHOD"/>
    <property type="match status" value="1"/>
</dbReference>
<dbReference type="InterPro" id="IPR021309">
    <property type="entry name" value="YgaP-like_TM"/>
</dbReference>
<dbReference type="InterPro" id="IPR001763">
    <property type="entry name" value="Rhodanese-like_dom"/>
</dbReference>
<evidence type="ECO:0000313" key="2">
    <source>
        <dbReference type="EMBL" id="OBI85450.1"/>
    </source>
</evidence>
<dbReference type="InterPro" id="IPR036873">
    <property type="entry name" value="Rhodanese-like_dom_sf"/>
</dbReference>
<proteinExistence type="predicted"/>
<dbReference type="STRING" id="1790.A5645_23910"/>
<dbReference type="PROSITE" id="PS50206">
    <property type="entry name" value="RHODANESE_3"/>
    <property type="match status" value="1"/>
</dbReference>
<reference evidence="2 3" key="1">
    <citation type="submission" date="2016-06" db="EMBL/GenBank/DDBJ databases">
        <authorList>
            <person name="Kjaerup R.B."/>
            <person name="Dalgaard T.S."/>
            <person name="Juul-Madsen H.R."/>
        </authorList>
    </citation>
    <scope>NUCLEOTIDE SEQUENCE [LARGE SCALE GENOMIC DNA]</scope>
    <source>
        <strain evidence="2 3">1081914.2</strain>
    </source>
</reference>